<evidence type="ECO:0000256" key="4">
    <source>
        <dbReference type="ARBA" id="ARBA00023136"/>
    </source>
</evidence>
<feature type="transmembrane region" description="Helical" evidence="5">
    <location>
        <begin position="203"/>
        <end position="229"/>
    </location>
</feature>
<comment type="caution">
    <text evidence="7">The sequence shown here is derived from an EMBL/GenBank/DDBJ whole genome shotgun (WGS) entry which is preliminary data.</text>
</comment>
<evidence type="ECO:0000313" key="7">
    <source>
        <dbReference type="EMBL" id="MDQ0556533.1"/>
    </source>
</evidence>
<keyword evidence="8" id="KW-1185">Reference proteome</keyword>
<keyword evidence="3 5" id="KW-1133">Transmembrane helix</keyword>
<feature type="transmembrane region" description="Helical" evidence="5">
    <location>
        <begin position="269"/>
        <end position="289"/>
    </location>
</feature>
<keyword evidence="2 5" id="KW-0812">Transmembrane</keyword>
<accession>A0ABU0N052</accession>
<dbReference type="RefSeq" id="WP_307505907.1">
    <property type="nucleotide sequence ID" value="NZ_BAAACE010000027.1"/>
</dbReference>
<feature type="transmembrane region" description="Helical" evidence="5">
    <location>
        <begin position="241"/>
        <end position="262"/>
    </location>
</feature>
<evidence type="ECO:0000256" key="1">
    <source>
        <dbReference type="ARBA" id="ARBA00004141"/>
    </source>
</evidence>
<evidence type="ECO:0000256" key="5">
    <source>
        <dbReference type="SAM" id="Phobius"/>
    </source>
</evidence>
<dbReference type="EMBL" id="JAUSWG010000006">
    <property type="protein sequence ID" value="MDQ0556533.1"/>
    <property type="molecule type" value="Genomic_DNA"/>
</dbReference>
<sequence length="351" mass="39406">MRTIFIVFKANYKRAMNQKGRLLINVFLPLIAIVLSMFANYIGSTSVNIGILEKENFVEGKRIISLLKNTNGINIKTVNEDYIKTNAILGKYDGVITFKKEFKQGEKIDINECFDFYTIKDSKLKSGMKDVVKVYLVSNDTISLKGLEKEVQDGALSKAERIISFLATVLLITCVINGAVIIKDKYENTISRFMYSPNSRMQYILGNILYSYTICYLQLFLAIIITHIFGMNIGLSVKVLLLYGLLLSLLTTTFGAFIACLFKKELHANIFAGAIGLILSLIGGAFISYDKMPKGLQHISNFTPTRWIIKSVNWLEHGNVNNINPILILVVFCVVFSIAATLANKLQKVDF</sequence>
<feature type="domain" description="ABC-2 type transporter transmembrane" evidence="6">
    <location>
        <begin position="24"/>
        <end position="341"/>
    </location>
</feature>
<dbReference type="InterPro" id="IPR052902">
    <property type="entry name" value="ABC-2_transporter"/>
</dbReference>
<evidence type="ECO:0000313" key="8">
    <source>
        <dbReference type="Proteomes" id="UP001232584"/>
    </source>
</evidence>
<dbReference type="Pfam" id="PF12698">
    <property type="entry name" value="ABC2_membrane_3"/>
    <property type="match status" value="1"/>
</dbReference>
<evidence type="ECO:0000256" key="3">
    <source>
        <dbReference type="ARBA" id="ARBA00022989"/>
    </source>
</evidence>
<comment type="subcellular location">
    <subcellularLocation>
        <location evidence="1">Membrane</location>
        <topology evidence="1">Multi-pass membrane protein</topology>
    </subcellularLocation>
</comment>
<keyword evidence="4 5" id="KW-0472">Membrane</keyword>
<feature type="transmembrane region" description="Helical" evidence="5">
    <location>
        <begin position="162"/>
        <end position="182"/>
    </location>
</feature>
<evidence type="ECO:0000259" key="6">
    <source>
        <dbReference type="Pfam" id="PF12698"/>
    </source>
</evidence>
<evidence type="ECO:0000256" key="2">
    <source>
        <dbReference type="ARBA" id="ARBA00022692"/>
    </source>
</evidence>
<proteinExistence type="predicted"/>
<feature type="transmembrane region" description="Helical" evidence="5">
    <location>
        <begin position="21"/>
        <end position="42"/>
    </location>
</feature>
<reference evidence="7 8" key="1">
    <citation type="submission" date="2023-07" db="EMBL/GenBank/DDBJ databases">
        <title>Genomic Encyclopedia of Type Strains, Phase IV (KMG-IV): sequencing the most valuable type-strain genomes for metagenomic binning, comparative biology and taxonomic classification.</title>
        <authorList>
            <person name="Goeker M."/>
        </authorList>
    </citation>
    <scope>NUCLEOTIDE SEQUENCE [LARGE SCALE GENOMIC DNA]</scope>
    <source>
        <strain evidence="7 8">DSM 15049</strain>
    </source>
</reference>
<name>A0ABU0N052_9FIRM</name>
<dbReference type="Proteomes" id="UP001232584">
    <property type="component" value="Unassembled WGS sequence"/>
</dbReference>
<organism evidence="7 8">
    <name type="scientific">Paraclostridium ghonii</name>
    <dbReference type="NCBI Taxonomy" id="29358"/>
    <lineage>
        <taxon>Bacteria</taxon>
        <taxon>Bacillati</taxon>
        <taxon>Bacillota</taxon>
        <taxon>Clostridia</taxon>
        <taxon>Peptostreptococcales</taxon>
        <taxon>Peptostreptococcaceae</taxon>
        <taxon>Paraclostridium</taxon>
    </lineage>
</organism>
<protein>
    <submittedName>
        <fullName evidence="7">ABC-2 type transport system permease protein</fullName>
    </submittedName>
</protein>
<dbReference type="PANTHER" id="PTHR43027">
    <property type="entry name" value="DOXORUBICIN RESISTANCE ABC TRANSPORTER PERMEASE PROTEIN DRRC-RELATED"/>
    <property type="match status" value="1"/>
</dbReference>
<gene>
    <name evidence="7" type="ORF">QOZ92_001647</name>
</gene>
<feature type="transmembrane region" description="Helical" evidence="5">
    <location>
        <begin position="323"/>
        <end position="343"/>
    </location>
</feature>
<dbReference type="PANTHER" id="PTHR43027:SF1">
    <property type="entry name" value="DOXORUBICIN RESISTANCE ABC TRANSPORTER PERMEASE PROTEIN DRRC-RELATED"/>
    <property type="match status" value="1"/>
</dbReference>
<dbReference type="InterPro" id="IPR013525">
    <property type="entry name" value="ABC2_TM"/>
</dbReference>